<evidence type="ECO:0000256" key="1">
    <source>
        <dbReference type="SAM" id="MobiDB-lite"/>
    </source>
</evidence>
<feature type="region of interest" description="Disordered" evidence="1">
    <location>
        <begin position="1"/>
        <end position="45"/>
    </location>
</feature>
<protein>
    <submittedName>
        <fullName evidence="2">Uncharacterized protein</fullName>
    </submittedName>
</protein>
<feature type="compositionally biased region" description="Polar residues" evidence="1">
    <location>
        <begin position="84"/>
        <end position="94"/>
    </location>
</feature>
<dbReference type="AlphaFoldDB" id="A0A834UI95"/>
<feature type="compositionally biased region" description="Polar residues" evidence="1">
    <location>
        <begin position="110"/>
        <end position="122"/>
    </location>
</feature>
<feature type="compositionally biased region" description="Polar residues" evidence="1">
    <location>
        <begin position="1"/>
        <end position="11"/>
    </location>
</feature>
<feature type="region of interest" description="Disordered" evidence="1">
    <location>
        <begin position="57"/>
        <end position="122"/>
    </location>
</feature>
<proteinExistence type="predicted"/>
<reference evidence="2" key="1">
    <citation type="submission" date="2020-08" db="EMBL/GenBank/DDBJ databases">
        <authorList>
            <person name="Shumante A."/>
            <person name="Zimin A.V."/>
            <person name="Puiu D."/>
            <person name="Salzberg S.L."/>
        </authorList>
    </citation>
    <scope>NUCLEOTIDE SEQUENCE</scope>
    <source>
        <strain evidence="2">WC2-LM</strain>
        <tissue evidence="2">Liver</tissue>
    </source>
</reference>
<comment type="caution">
    <text evidence="2">The sequence shown here is derived from an EMBL/GenBank/DDBJ whole genome shotgun (WGS) entry which is preliminary data.</text>
</comment>
<name>A0A834UI95_MARMO</name>
<organism evidence="2 3">
    <name type="scientific">Marmota monax</name>
    <name type="common">Woodchuck</name>
    <dbReference type="NCBI Taxonomy" id="9995"/>
    <lineage>
        <taxon>Eukaryota</taxon>
        <taxon>Metazoa</taxon>
        <taxon>Chordata</taxon>
        <taxon>Craniata</taxon>
        <taxon>Vertebrata</taxon>
        <taxon>Euteleostomi</taxon>
        <taxon>Mammalia</taxon>
        <taxon>Eutheria</taxon>
        <taxon>Euarchontoglires</taxon>
        <taxon>Glires</taxon>
        <taxon>Rodentia</taxon>
        <taxon>Sciuromorpha</taxon>
        <taxon>Sciuridae</taxon>
        <taxon>Xerinae</taxon>
        <taxon>Marmotini</taxon>
        <taxon>Marmota</taxon>
    </lineage>
</organism>
<gene>
    <name evidence="2" type="ORF">GHT09_020494</name>
</gene>
<evidence type="ECO:0000313" key="2">
    <source>
        <dbReference type="EMBL" id="KAF7459568.1"/>
    </source>
</evidence>
<sequence>MTAPSTLISQSPKEKDKPAALQKPSPPEAEVTKTSTQCGGTADGSSWAAFKKNSAWRSWAHGRSEAGAQSAGDLATAPRASGARRSSPTQTPGRPSSRPEVSTPRPSMDVQDSSNTAPPRSP</sequence>
<accession>A0A834UI95</accession>
<dbReference type="Proteomes" id="UP000662637">
    <property type="component" value="Unassembled WGS sequence"/>
</dbReference>
<evidence type="ECO:0000313" key="3">
    <source>
        <dbReference type="Proteomes" id="UP000662637"/>
    </source>
</evidence>
<dbReference type="EMBL" id="WJEC01008854">
    <property type="protein sequence ID" value="KAF7459568.1"/>
    <property type="molecule type" value="Genomic_DNA"/>
</dbReference>